<keyword evidence="5" id="KW-0539">Nucleus</keyword>
<reference evidence="7" key="3">
    <citation type="submission" date="2015-06" db="UniProtKB">
        <authorList>
            <consortium name="EnsemblMetazoa"/>
        </authorList>
    </citation>
    <scope>IDENTIFICATION</scope>
</reference>
<dbReference type="Gene3D" id="1.10.20.10">
    <property type="entry name" value="Histone, subunit A"/>
    <property type="match status" value="1"/>
</dbReference>
<evidence type="ECO:0000256" key="2">
    <source>
        <dbReference type="ARBA" id="ARBA00007646"/>
    </source>
</evidence>
<sequence>MTSNKTVSRDFQMMMNIMKDMGITDYEPGVVNQLVEFTYRYVTEMLDDAKMFANHFGKKSVDSDDLRIAAQMKLETSLTNPPPRELLLELARTKNSIPLPPVKPFSGPKLPQDRYCLTNPNYQLVAVKRTFVNKNNPNLPKFNTTSLNAQNNMTASFSLLSNANQPSAFKRKREDDEYGI</sequence>
<dbReference type="CTD" id="20205495"/>
<gene>
    <name evidence="7" type="primary">20205495</name>
    <name evidence="6" type="ORF">HELRODRAFT_175703</name>
</gene>
<evidence type="ECO:0000313" key="8">
    <source>
        <dbReference type="Proteomes" id="UP000015101"/>
    </source>
</evidence>
<reference evidence="6 8" key="2">
    <citation type="journal article" date="2013" name="Nature">
        <title>Insights into bilaterian evolution from three spiralian genomes.</title>
        <authorList>
            <person name="Simakov O."/>
            <person name="Marletaz F."/>
            <person name="Cho S.J."/>
            <person name="Edsinger-Gonzales E."/>
            <person name="Havlak P."/>
            <person name="Hellsten U."/>
            <person name="Kuo D.H."/>
            <person name="Larsson T."/>
            <person name="Lv J."/>
            <person name="Arendt D."/>
            <person name="Savage R."/>
            <person name="Osoegawa K."/>
            <person name="de Jong P."/>
            <person name="Grimwood J."/>
            <person name="Chapman J.A."/>
            <person name="Shapiro H."/>
            <person name="Aerts A."/>
            <person name="Otillar R.P."/>
            <person name="Terry A.Y."/>
            <person name="Boore J.L."/>
            <person name="Grigoriev I.V."/>
            <person name="Lindberg D.R."/>
            <person name="Seaver E.C."/>
            <person name="Weisblat D.A."/>
            <person name="Putnam N.H."/>
            <person name="Rokhsar D.S."/>
        </authorList>
    </citation>
    <scope>NUCLEOTIDE SEQUENCE</scope>
</reference>
<dbReference type="Proteomes" id="UP000015101">
    <property type="component" value="Unassembled WGS sequence"/>
</dbReference>
<reference evidence="8" key="1">
    <citation type="submission" date="2012-12" db="EMBL/GenBank/DDBJ databases">
        <authorList>
            <person name="Hellsten U."/>
            <person name="Grimwood J."/>
            <person name="Chapman J.A."/>
            <person name="Shapiro H."/>
            <person name="Aerts A."/>
            <person name="Otillar R.P."/>
            <person name="Terry A.Y."/>
            <person name="Boore J.L."/>
            <person name="Simakov O."/>
            <person name="Marletaz F."/>
            <person name="Cho S.-J."/>
            <person name="Edsinger-Gonzales E."/>
            <person name="Havlak P."/>
            <person name="Kuo D.-H."/>
            <person name="Larsson T."/>
            <person name="Lv J."/>
            <person name="Arendt D."/>
            <person name="Savage R."/>
            <person name="Osoegawa K."/>
            <person name="de Jong P."/>
            <person name="Lindberg D.R."/>
            <person name="Seaver E.C."/>
            <person name="Weisblat D.A."/>
            <person name="Putnam N.H."/>
            <person name="Grigoriev I.V."/>
            <person name="Rokhsar D.S."/>
        </authorList>
    </citation>
    <scope>NUCLEOTIDE SEQUENCE</scope>
</reference>
<dbReference type="STRING" id="6412.T1F9J6"/>
<dbReference type="HOGENOM" id="CLU_068315_6_1_1"/>
<evidence type="ECO:0008006" key="9">
    <source>
        <dbReference type="Google" id="ProtNLM"/>
    </source>
</evidence>
<evidence type="ECO:0000256" key="1">
    <source>
        <dbReference type="ARBA" id="ARBA00004123"/>
    </source>
</evidence>
<dbReference type="GO" id="GO:0051123">
    <property type="term" value="P:RNA polymerase II preinitiation complex assembly"/>
    <property type="evidence" value="ECO:0000318"/>
    <property type="project" value="GO_Central"/>
</dbReference>
<evidence type="ECO:0000313" key="7">
    <source>
        <dbReference type="EnsemblMetazoa" id="HelroP175703"/>
    </source>
</evidence>
<keyword evidence="8" id="KW-1185">Reference proteome</keyword>
<accession>T1F9J6</accession>
<dbReference type="CDD" id="cd07979">
    <property type="entry name" value="HFD_TAF9"/>
    <property type="match status" value="1"/>
</dbReference>
<dbReference type="GO" id="GO:0046982">
    <property type="term" value="F:protein heterodimerization activity"/>
    <property type="evidence" value="ECO:0007669"/>
    <property type="project" value="InterPro"/>
</dbReference>
<name>T1F9J6_HELRO</name>
<keyword evidence="3" id="KW-0805">Transcription regulation</keyword>
<proteinExistence type="inferred from homology"/>
<evidence type="ECO:0000256" key="5">
    <source>
        <dbReference type="ARBA" id="ARBA00023242"/>
    </source>
</evidence>
<dbReference type="InParanoid" id="T1F9J6"/>
<dbReference type="KEGG" id="hro:HELRODRAFT_175703"/>
<dbReference type="InterPro" id="IPR009072">
    <property type="entry name" value="Histone-fold"/>
</dbReference>
<dbReference type="PANTHER" id="PTHR48068:SF4">
    <property type="entry name" value="TATA-BOX BINDING PROTEIN ASSOCIATED FACTOR 9"/>
    <property type="match status" value="1"/>
</dbReference>
<comment type="subcellular location">
    <subcellularLocation>
        <location evidence="1">Nucleus</location>
    </subcellularLocation>
</comment>
<dbReference type="InterPro" id="IPR003162">
    <property type="entry name" value="TFIID-31"/>
</dbReference>
<dbReference type="FunFam" id="1.10.20.10:FF:000018">
    <property type="entry name" value="Transcription initiation factor TFIID subunit 9"/>
    <property type="match status" value="1"/>
</dbReference>
<keyword evidence="4" id="KW-0804">Transcription</keyword>
<dbReference type="FunCoup" id="T1F9J6">
    <property type="interactions" value="994"/>
</dbReference>
<dbReference type="EMBL" id="AMQM01005399">
    <property type="status" value="NOT_ANNOTATED_CDS"/>
    <property type="molecule type" value="Genomic_DNA"/>
</dbReference>
<dbReference type="OMA" id="PHDAQVM"/>
<dbReference type="OrthoDB" id="341924at2759"/>
<organism evidence="7 8">
    <name type="scientific">Helobdella robusta</name>
    <name type="common">Californian leech</name>
    <dbReference type="NCBI Taxonomy" id="6412"/>
    <lineage>
        <taxon>Eukaryota</taxon>
        <taxon>Metazoa</taxon>
        <taxon>Spiralia</taxon>
        <taxon>Lophotrochozoa</taxon>
        <taxon>Annelida</taxon>
        <taxon>Clitellata</taxon>
        <taxon>Hirudinea</taxon>
        <taxon>Rhynchobdellida</taxon>
        <taxon>Glossiphoniidae</taxon>
        <taxon>Helobdella</taxon>
    </lineage>
</organism>
<comment type="similarity">
    <text evidence="2">Belongs to the TAF9 family.</text>
</comment>
<dbReference type="GeneID" id="20205495"/>
<dbReference type="RefSeq" id="XP_009021351.1">
    <property type="nucleotide sequence ID" value="XM_009023103.1"/>
</dbReference>
<dbReference type="AlphaFoldDB" id="T1F9J6"/>
<dbReference type="GO" id="GO:0005669">
    <property type="term" value="C:transcription factor TFIID complex"/>
    <property type="evidence" value="ECO:0000318"/>
    <property type="project" value="GO_Central"/>
</dbReference>
<dbReference type="eggNOG" id="KOG3334">
    <property type="taxonomic scope" value="Eukaryota"/>
</dbReference>
<dbReference type="EnsemblMetazoa" id="HelroT175703">
    <property type="protein sequence ID" value="HelroP175703"/>
    <property type="gene ID" value="HelroG175703"/>
</dbReference>
<dbReference type="GO" id="GO:0003713">
    <property type="term" value="F:transcription coactivator activity"/>
    <property type="evidence" value="ECO:0000318"/>
    <property type="project" value="GO_Central"/>
</dbReference>
<evidence type="ECO:0000313" key="6">
    <source>
        <dbReference type="EMBL" id="ESO00714.1"/>
    </source>
</evidence>
<dbReference type="EMBL" id="KB096900">
    <property type="protein sequence ID" value="ESO00714.1"/>
    <property type="molecule type" value="Genomic_DNA"/>
</dbReference>
<dbReference type="PANTHER" id="PTHR48068">
    <property type="entry name" value="TAF9 RNA POLYMERASE II, TATA BOX-BINDING PROTEIN (TBP)-ASSOCIATED FACTOR"/>
    <property type="match status" value="1"/>
</dbReference>
<evidence type="ECO:0000256" key="3">
    <source>
        <dbReference type="ARBA" id="ARBA00023015"/>
    </source>
</evidence>
<dbReference type="InterPro" id="IPR051431">
    <property type="entry name" value="TFIID_subunit_9"/>
</dbReference>
<evidence type="ECO:0000256" key="4">
    <source>
        <dbReference type="ARBA" id="ARBA00023163"/>
    </source>
</evidence>
<dbReference type="Pfam" id="PF02291">
    <property type="entry name" value="TFIID-31kDa"/>
    <property type="match status" value="1"/>
</dbReference>
<dbReference type="SUPFAM" id="SSF47113">
    <property type="entry name" value="Histone-fold"/>
    <property type="match status" value="1"/>
</dbReference>
<protein>
    <recommendedName>
        <fullName evidence="9">Transcription initiation factor TFIID subunit 9</fullName>
    </recommendedName>
</protein>
<dbReference type="GO" id="GO:0000124">
    <property type="term" value="C:SAGA complex"/>
    <property type="evidence" value="ECO:0000318"/>
    <property type="project" value="GO_Central"/>
</dbReference>